<dbReference type="AlphaFoldDB" id="A0A167X9F1"/>
<feature type="compositionally biased region" description="Acidic residues" evidence="1">
    <location>
        <begin position="81"/>
        <end position="148"/>
    </location>
</feature>
<proteinExistence type="predicted"/>
<comment type="caution">
    <text evidence="2">The sequence shown here is derived from an EMBL/GenBank/DDBJ whole genome shotgun (WGS) entry which is preliminary data.</text>
</comment>
<evidence type="ECO:0000313" key="2">
    <source>
        <dbReference type="EMBL" id="OAA64691.1"/>
    </source>
</evidence>
<dbReference type="EMBL" id="AZHD01000004">
    <property type="protein sequence ID" value="OAA64691.1"/>
    <property type="molecule type" value="Genomic_DNA"/>
</dbReference>
<protein>
    <submittedName>
        <fullName evidence="2">Uncharacterized protein</fullName>
    </submittedName>
</protein>
<dbReference type="Proteomes" id="UP000076874">
    <property type="component" value="Unassembled WGS sequence"/>
</dbReference>
<organism evidence="2 3">
    <name type="scientific">Niveomyces insectorum RCEF 264</name>
    <dbReference type="NCBI Taxonomy" id="1081102"/>
    <lineage>
        <taxon>Eukaryota</taxon>
        <taxon>Fungi</taxon>
        <taxon>Dikarya</taxon>
        <taxon>Ascomycota</taxon>
        <taxon>Pezizomycotina</taxon>
        <taxon>Sordariomycetes</taxon>
        <taxon>Hypocreomycetidae</taxon>
        <taxon>Hypocreales</taxon>
        <taxon>Cordycipitaceae</taxon>
        <taxon>Niveomyces</taxon>
    </lineage>
</organism>
<evidence type="ECO:0000313" key="3">
    <source>
        <dbReference type="Proteomes" id="UP000076874"/>
    </source>
</evidence>
<name>A0A167X9F1_9HYPO</name>
<feature type="compositionally biased region" description="Basic and acidic residues" evidence="1">
    <location>
        <begin position="149"/>
        <end position="158"/>
    </location>
</feature>
<keyword evidence="3" id="KW-1185">Reference proteome</keyword>
<sequence>MQDLKVGDLHGGLTRAHQSQLECRVQACRLGYKRAWPGVEPQACGRLYRQTLRRSVIHHPVELEGSGTDDDAGVGTKEDDGGAEEDEGVGEKEEEEGAGEDDGGAEEDDGGAEEDDGVGEKEEEEGAEEEKDGDEGAGEDTDEGDEGGDGLHREAEADVHDRLAARKNTRRMSTVCCCTRLRNNVVLSSCLLTA</sequence>
<evidence type="ECO:0000256" key="1">
    <source>
        <dbReference type="SAM" id="MobiDB-lite"/>
    </source>
</evidence>
<feature type="region of interest" description="Disordered" evidence="1">
    <location>
        <begin position="59"/>
        <end position="158"/>
    </location>
</feature>
<reference evidence="2 3" key="1">
    <citation type="journal article" date="2016" name="Genome Biol. Evol.">
        <title>Divergent and convergent evolution of fungal pathogenicity.</title>
        <authorList>
            <person name="Shang Y."/>
            <person name="Xiao G."/>
            <person name="Zheng P."/>
            <person name="Cen K."/>
            <person name="Zhan S."/>
            <person name="Wang C."/>
        </authorList>
    </citation>
    <scope>NUCLEOTIDE SEQUENCE [LARGE SCALE GENOMIC DNA]</scope>
    <source>
        <strain evidence="2 3">RCEF 264</strain>
    </source>
</reference>
<accession>A0A167X9F1</accession>
<gene>
    <name evidence="2" type="ORF">SPI_03338</name>
</gene>